<evidence type="ECO:0000313" key="2">
    <source>
        <dbReference type="Proteomes" id="UP000252139"/>
    </source>
</evidence>
<accession>A0A367JWY9</accession>
<dbReference type="OrthoDB" id="2290051at2759"/>
<proteinExistence type="predicted"/>
<name>A0A367JWY9_RHIAZ</name>
<evidence type="ECO:0000313" key="1">
    <source>
        <dbReference type="EMBL" id="RCH94494.1"/>
    </source>
</evidence>
<dbReference type="AlphaFoldDB" id="A0A367JWY9"/>
<dbReference type="Proteomes" id="UP000252139">
    <property type="component" value="Unassembled WGS sequence"/>
</dbReference>
<comment type="caution">
    <text evidence="1">The sequence shown here is derived from an EMBL/GenBank/DDBJ whole genome shotgun (WGS) entry which is preliminary data.</text>
</comment>
<dbReference type="EMBL" id="PJQL01000572">
    <property type="protein sequence ID" value="RCH94494.1"/>
    <property type="molecule type" value="Genomic_DNA"/>
</dbReference>
<gene>
    <name evidence="1" type="ORF">CU097_004292</name>
</gene>
<reference evidence="1 2" key="1">
    <citation type="journal article" date="2018" name="G3 (Bethesda)">
        <title>Phylogenetic and Phylogenomic Definition of Rhizopus Species.</title>
        <authorList>
            <person name="Gryganskyi A.P."/>
            <person name="Golan J."/>
            <person name="Dolatabadi S."/>
            <person name="Mondo S."/>
            <person name="Robb S."/>
            <person name="Idnurm A."/>
            <person name="Muszewska A."/>
            <person name="Steczkiewicz K."/>
            <person name="Masonjones S."/>
            <person name="Liao H.L."/>
            <person name="Gajdeczka M.T."/>
            <person name="Anike F."/>
            <person name="Vuek A."/>
            <person name="Anishchenko I.M."/>
            <person name="Voigt K."/>
            <person name="de Hoog G.S."/>
            <person name="Smith M.E."/>
            <person name="Heitman J."/>
            <person name="Vilgalys R."/>
            <person name="Stajich J.E."/>
        </authorList>
    </citation>
    <scope>NUCLEOTIDE SEQUENCE [LARGE SCALE GENOMIC DNA]</scope>
    <source>
        <strain evidence="1 2">CBS 357.93</strain>
    </source>
</reference>
<keyword evidence="2" id="KW-1185">Reference proteome</keyword>
<sequence>MGDTPDNDEMKIKLFNIYEATEKEGRKLVDVLDNLINKLPNEELIDHTIKEQELINNFVDLILSSLLHQPEKDKLFLWLDRTVTESYNTRPDAGCALIQERRLKDYSGFAEVKAEYKKKDSLSTHQDLLRLSLFGAHTIEEYGAKCILLIQVVDKLNPKSILYFS</sequence>
<protein>
    <submittedName>
        <fullName evidence="1">Uncharacterized protein</fullName>
    </submittedName>
</protein>
<organism evidence="1 2">
    <name type="scientific">Rhizopus azygosporus</name>
    <name type="common">Rhizopus microsporus var. azygosporus</name>
    <dbReference type="NCBI Taxonomy" id="86630"/>
    <lineage>
        <taxon>Eukaryota</taxon>
        <taxon>Fungi</taxon>
        <taxon>Fungi incertae sedis</taxon>
        <taxon>Mucoromycota</taxon>
        <taxon>Mucoromycotina</taxon>
        <taxon>Mucoromycetes</taxon>
        <taxon>Mucorales</taxon>
        <taxon>Mucorineae</taxon>
        <taxon>Rhizopodaceae</taxon>
        <taxon>Rhizopus</taxon>
    </lineage>
</organism>